<dbReference type="PANTHER" id="PTHR30349:SF77">
    <property type="entry name" value="TYROSINE RECOMBINASE XERC"/>
    <property type="match status" value="1"/>
</dbReference>
<dbReference type="Gene3D" id="1.10.443.10">
    <property type="entry name" value="Intergrase catalytic core"/>
    <property type="match status" value="1"/>
</dbReference>
<dbReference type="InterPro" id="IPR050090">
    <property type="entry name" value="Tyrosine_recombinase_XerCD"/>
</dbReference>
<keyword evidence="13" id="KW-1185">Reference proteome</keyword>
<feature type="domain" description="Core-binding (CB)" evidence="11">
    <location>
        <begin position="7"/>
        <end position="87"/>
    </location>
</feature>
<dbReference type="PROSITE" id="PS51900">
    <property type="entry name" value="CB"/>
    <property type="match status" value="1"/>
</dbReference>
<evidence type="ECO:0000256" key="2">
    <source>
        <dbReference type="ARBA" id="ARBA00022490"/>
    </source>
</evidence>
<dbReference type="InterPro" id="IPR002104">
    <property type="entry name" value="Integrase_catalytic"/>
</dbReference>
<dbReference type="GO" id="GO:0005737">
    <property type="term" value="C:cytoplasm"/>
    <property type="evidence" value="ECO:0007669"/>
    <property type="project" value="UniProtKB-SubCell"/>
</dbReference>
<dbReference type="GO" id="GO:0015074">
    <property type="term" value="P:DNA integration"/>
    <property type="evidence" value="ECO:0007669"/>
    <property type="project" value="UniProtKB-KW"/>
</dbReference>
<dbReference type="PANTHER" id="PTHR30349">
    <property type="entry name" value="PHAGE INTEGRASE-RELATED"/>
    <property type="match status" value="1"/>
</dbReference>
<dbReference type="InterPro" id="IPR011010">
    <property type="entry name" value="DNA_brk_join_enz"/>
</dbReference>
<dbReference type="InterPro" id="IPR013762">
    <property type="entry name" value="Integrase-like_cat_sf"/>
</dbReference>
<evidence type="ECO:0000256" key="1">
    <source>
        <dbReference type="ARBA" id="ARBA00004496"/>
    </source>
</evidence>
<keyword evidence="2" id="KW-0963">Cytoplasm</keyword>
<keyword evidence="4" id="KW-0159">Chromosome partition</keyword>
<dbReference type="Gene3D" id="1.10.150.130">
    <property type="match status" value="1"/>
</dbReference>
<reference evidence="12 13" key="1">
    <citation type="submission" date="2016-10" db="EMBL/GenBank/DDBJ databases">
        <authorList>
            <person name="de Groot N.N."/>
        </authorList>
    </citation>
    <scope>NUCLEOTIDE SEQUENCE [LARGE SCALE GENOMIC DNA]</scope>
    <source>
        <strain evidence="12 13">CGMCC 1.6134</strain>
    </source>
</reference>
<evidence type="ECO:0000259" key="10">
    <source>
        <dbReference type="PROSITE" id="PS51898"/>
    </source>
</evidence>
<dbReference type="STRING" id="266892.SAMN04488054_1359"/>
<evidence type="ECO:0000256" key="8">
    <source>
        <dbReference type="ARBA" id="ARBA00023306"/>
    </source>
</evidence>
<dbReference type="Proteomes" id="UP000199668">
    <property type="component" value="Unassembled WGS sequence"/>
</dbReference>
<dbReference type="InterPro" id="IPR044068">
    <property type="entry name" value="CB"/>
</dbReference>
<evidence type="ECO:0000256" key="4">
    <source>
        <dbReference type="ARBA" id="ARBA00022829"/>
    </source>
</evidence>
<evidence type="ECO:0000256" key="7">
    <source>
        <dbReference type="ARBA" id="ARBA00023172"/>
    </source>
</evidence>
<name>A0A1I4Q0V6_9BACI</name>
<dbReference type="Pfam" id="PF00589">
    <property type="entry name" value="Phage_integrase"/>
    <property type="match status" value="1"/>
</dbReference>
<proteinExistence type="predicted"/>
<organism evidence="12 13">
    <name type="scientific">Salibacterium qingdaonense</name>
    <dbReference type="NCBI Taxonomy" id="266892"/>
    <lineage>
        <taxon>Bacteria</taxon>
        <taxon>Bacillati</taxon>
        <taxon>Bacillota</taxon>
        <taxon>Bacilli</taxon>
        <taxon>Bacillales</taxon>
        <taxon>Bacillaceae</taxon>
    </lineage>
</organism>
<dbReference type="Pfam" id="PF02899">
    <property type="entry name" value="Phage_int_SAM_1"/>
    <property type="match status" value="1"/>
</dbReference>
<dbReference type="PROSITE" id="PS51898">
    <property type="entry name" value="TYR_RECOMBINASE"/>
    <property type="match status" value="1"/>
</dbReference>
<feature type="domain" description="Tyr recombinase" evidence="10">
    <location>
        <begin position="108"/>
        <end position="282"/>
    </location>
</feature>
<accession>A0A1I4Q0V6</accession>
<evidence type="ECO:0000259" key="11">
    <source>
        <dbReference type="PROSITE" id="PS51900"/>
    </source>
</evidence>
<comment type="subcellular location">
    <subcellularLocation>
        <location evidence="1">Cytoplasm</location>
    </subcellularLocation>
</comment>
<dbReference type="SUPFAM" id="SSF56349">
    <property type="entry name" value="DNA breaking-rejoining enzymes"/>
    <property type="match status" value="1"/>
</dbReference>
<keyword evidence="7" id="KW-0233">DNA recombination</keyword>
<sequence>MTEKMSPDSSAVLQEFLLHLQLGGRSDNTLETYERVLQRFFSEIPFPVAEVTSDHVLSWLASYRSSRKDTTISTWFNVLTSFFHFCEDEGHVPHTPIKKRWRPRLPQPLPRYLDKTEQAQTKLQVETESLRNQALYAFFVSSGCRVSEVCAINKTDIDLAERTVQVQGKGQKIRPVHFSERCAILLASYIPTLPDHEDALFVNQHGRRLTRVGVHQIISHMGSDAGLSASLGPHRLRHTFATTLLAKGADLSFISEELGHSSLDTTRIYARLPKEEIVTMYRKYMG</sequence>
<evidence type="ECO:0000256" key="9">
    <source>
        <dbReference type="PROSITE-ProRule" id="PRU01248"/>
    </source>
</evidence>
<dbReference type="OrthoDB" id="9801717at2"/>
<dbReference type="InterPro" id="IPR004107">
    <property type="entry name" value="Integrase_SAM-like_N"/>
</dbReference>
<dbReference type="RefSeq" id="WP_090928347.1">
    <property type="nucleotide sequence ID" value="NZ_FOTY01000035.1"/>
</dbReference>
<dbReference type="GO" id="GO:0003677">
    <property type="term" value="F:DNA binding"/>
    <property type="evidence" value="ECO:0007669"/>
    <property type="project" value="UniProtKB-UniRule"/>
</dbReference>
<dbReference type="InterPro" id="IPR010998">
    <property type="entry name" value="Integrase_recombinase_N"/>
</dbReference>
<dbReference type="GO" id="GO:0051301">
    <property type="term" value="P:cell division"/>
    <property type="evidence" value="ECO:0007669"/>
    <property type="project" value="UniProtKB-KW"/>
</dbReference>
<keyword evidence="5" id="KW-0229">DNA integration</keyword>
<evidence type="ECO:0000313" key="13">
    <source>
        <dbReference type="Proteomes" id="UP000199668"/>
    </source>
</evidence>
<keyword evidence="3" id="KW-0132">Cell division</keyword>
<keyword evidence="8" id="KW-0131">Cell cycle</keyword>
<evidence type="ECO:0000256" key="5">
    <source>
        <dbReference type="ARBA" id="ARBA00022908"/>
    </source>
</evidence>
<dbReference type="GO" id="GO:0006310">
    <property type="term" value="P:DNA recombination"/>
    <property type="evidence" value="ECO:0007669"/>
    <property type="project" value="UniProtKB-KW"/>
</dbReference>
<dbReference type="GO" id="GO:0007059">
    <property type="term" value="P:chromosome segregation"/>
    <property type="evidence" value="ECO:0007669"/>
    <property type="project" value="UniProtKB-KW"/>
</dbReference>
<evidence type="ECO:0000256" key="6">
    <source>
        <dbReference type="ARBA" id="ARBA00023125"/>
    </source>
</evidence>
<keyword evidence="6 9" id="KW-0238">DNA-binding</keyword>
<evidence type="ECO:0000313" key="12">
    <source>
        <dbReference type="EMBL" id="SFM33708.1"/>
    </source>
</evidence>
<dbReference type="EMBL" id="FOTY01000035">
    <property type="protein sequence ID" value="SFM33708.1"/>
    <property type="molecule type" value="Genomic_DNA"/>
</dbReference>
<protein>
    <submittedName>
        <fullName evidence="12">Integrase/recombinase XerD</fullName>
    </submittedName>
</protein>
<dbReference type="AlphaFoldDB" id="A0A1I4Q0V6"/>
<gene>
    <name evidence="12" type="ORF">SAMN04488054_1359</name>
</gene>
<evidence type="ECO:0000256" key="3">
    <source>
        <dbReference type="ARBA" id="ARBA00022618"/>
    </source>
</evidence>